<evidence type="ECO:0000256" key="1">
    <source>
        <dbReference type="SAM" id="Phobius"/>
    </source>
</evidence>
<keyword evidence="1" id="KW-0472">Membrane</keyword>
<sequence length="201" mass="21395">MPNVVALPRRDEPVQPEPDGYPALRRWASCMASLVTMILAGFVVFTGIVLSLGLVFQGAFLWLAPGAGFLGSRPDGIAGLVSFGALPWPTRLAYAVTFTATQVPVLFVLCHLRALLRDLAAGAVFAAGHASRLRRMAIGLLAYAVAPAAGQILVRLVGHGVDLAWWRTSSLHALLLAAFLIVLSELIRAGQAIKDDRDGFV</sequence>
<dbReference type="RefSeq" id="WP_066921282.1">
    <property type="nucleotide sequence ID" value="NZ_BPQO01000010.1"/>
</dbReference>
<keyword evidence="3" id="KW-1185">Reference proteome</keyword>
<protein>
    <recommendedName>
        <fullName evidence="4">DUF2975 domain-containing protein</fullName>
    </recommendedName>
</protein>
<organism evidence="2 3">
    <name type="scientific">Methylobacterium hispanicum</name>
    <dbReference type="NCBI Taxonomy" id="270350"/>
    <lineage>
        <taxon>Bacteria</taxon>
        <taxon>Pseudomonadati</taxon>
        <taxon>Pseudomonadota</taxon>
        <taxon>Alphaproteobacteria</taxon>
        <taxon>Hyphomicrobiales</taxon>
        <taxon>Methylobacteriaceae</taxon>
        <taxon>Methylobacterium</taxon>
    </lineage>
</organism>
<evidence type="ECO:0008006" key="4">
    <source>
        <dbReference type="Google" id="ProtNLM"/>
    </source>
</evidence>
<feature type="transmembrane region" description="Helical" evidence="1">
    <location>
        <begin position="137"/>
        <end position="158"/>
    </location>
</feature>
<name>A0AAV4ZNQ8_9HYPH</name>
<proteinExistence type="predicted"/>
<reference evidence="2" key="1">
    <citation type="journal article" date="2016" name="Front. Microbiol.">
        <title>Genome Sequence of the Piezophilic, Mesophilic Sulfate-Reducing Bacterium Desulfovibrio indicus J2T.</title>
        <authorList>
            <person name="Cao J."/>
            <person name="Maignien L."/>
            <person name="Shao Z."/>
            <person name="Alain K."/>
            <person name="Jebbar M."/>
        </authorList>
    </citation>
    <scope>NUCLEOTIDE SEQUENCE</scope>
    <source>
        <strain evidence="2">DSM 16372</strain>
    </source>
</reference>
<accession>A0AAV4ZNQ8</accession>
<dbReference type="Proteomes" id="UP001055247">
    <property type="component" value="Unassembled WGS sequence"/>
</dbReference>
<keyword evidence="1" id="KW-1133">Transmembrane helix</keyword>
<dbReference type="InterPro" id="IPR021354">
    <property type="entry name" value="DUF2975"/>
</dbReference>
<reference evidence="2" key="2">
    <citation type="submission" date="2021-08" db="EMBL/GenBank/DDBJ databases">
        <authorList>
            <person name="Tani A."/>
            <person name="Ola A."/>
            <person name="Ogura Y."/>
            <person name="Katsura K."/>
            <person name="Hayashi T."/>
        </authorList>
    </citation>
    <scope>NUCLEOTIDE SEQUENCE</scope>
    <source>
        <strain evidence="2">DSM 16372</strain>
    </source>
</reference>
<dbReference type="Pfam" id="PF11188">
    <property type="entry name" value="DUF2975"/>
    <property type="match status" value="1"/>
</dbReference>
<comment type="caution">
    <text evidence="2">The sequence shown here is derived from an EMBL/GenBank/DDBJ whole genome shotgun (WGS) entry which is preliminary data.</text>
</comment>
<keyword evidence="1" id="KW-0812">Transmembrane</keyword>
<gene>
    <name evidence="2" type="ORF">BHAOGJBA_2731</name>
</gene>
<feature type="transmembrane region" description="Helical" evidence="1">
    <location>
        <begin position="34"/>
        <end position="64"/>
    </location>
</feature>
<dbReference type="AlphaFoldDB" id="A0AAV4ZNQ8"/>
<feature type="transmembrane region" description="Helical" evidence="1">
    <location>
        <begin position="92"/>
        <end position="116"/>
    </location>
</feature>
<evidence type="ECO:0000313" key="2">
    <source>
        <dbReference type="EMBL" id="GJD89205.1"/>
    </source>
</evidence>
<feature type="transmembrane region" description="Helical" evidence="1">
    <location>
        <begin position="164"/>
        <end position="187"/>
    </location>
</feature>
<dbReference type="EMBL" id="BPQO01000010">
    <property type="protein sequence ID" value="GJD89205.1"/>
    <property type="molecule type" value="Genomic_DNA"/>
</dbReference>
<evidence type="ECO:0000313" key="3">
    <source>
        <dbReference type="Proteomes" id="UP001055247"/>
    </source>
</evidence>